<keyword evidence="11" id="KW-0206">Cytoskeleton</keyword>
<feature type="coiled-coil region" evidence="13">
    <location>
        <begin position="471"/>
        <end position="533"/>
    </location>
</feature>
<feature type="non-terminal residue" evidence="18">
    <location>
        <position position="991"/>
    </location>
</feature>
<dbReference type="GO" id="GO:0005930">
    <property type="term" value="C:axoneme"/>
    <property type="evidence" value="ECO:0007669"/>
    <property type="project" value="UniProtKB-SubCell"/>
</dbReference>
<feature type="domain" description="Dynein heavy chain AAA module D4" evidence="16">
    <location>
        <begin position="2"/>
        <end position="227"/>
    </location>
</feature>
<evidence type="ECO:0000256" key="13">
    <source>
        <dbReference type="SAM" id="Coils"/>
    </source>
</evidence>
<keyword evidence="8 13" id="KW-0175">Coiled coil</keyword>
<evidence type="ECO:0000259" key="15">
    <source>
        <dbReference type="Pfam" id="PF12777"/>
    </source>
</evidence>
<evidence type="ECO:0000259" key="17">
    <source>
        <dbReference type="Pfam" id="PF12781"/>
    </source>
</evidence>
<dbReference type="PANTHER" id="PTHR22878">
    <property type="entry name" value="DYNEIN HEAVY CHAIN 6, AXONEMAL-LIKE-RELATED"/>
    <property type="match status" value="1"/>
</dbReference>
<evidence type="ECO:0000313" key="18">
    <source>
        <dbReference type="EMBL" id="CAF4170816.1"/>
    </source>
</evidence>
<dbReference type="Gene3D" id="1.10.8.1220">
    <property type="match status" value="1"/>
</dbReference>
<dbReference type="InterPro" id="IPR024317">
    <property type="entry name" value="Dynein_heavy_chain_D4_dom"/>
</dbReference>
<dbReference type="SUPFAM" id="SSF52540">
    <property type="entry name" value="P-loop containing nucleoside triphosphate hydrolases"/>
    <property type="match status" value="1"/>
</dbReference>
<evidence type="ECO:0000259" key="16">
    <source>
        <dbReference type="Pfam" id="PF12780"/>
    </source>
</evidence>
<dbReference type="InterPro" id="IPR024743">
    <property type="entry name" value="Dynein_HC_stalk"/>
</dbReference>
<evidence type="ECO:0000256" key="5">
    <source>
        <dbReference type="ARBA" id="ARBA00022741"/>
    </source>
</evidence>
<dbReference type="Pfam" id="PF12781">
    <property type="entry name" value="AAA_9"/>
    <property type="match status" value="1"/>
</dbReference>
<keyword evidence="14" id="KW-0472">Membrane</keyword>
<protein>
    <recommendedName>
        <fullName evidence="20">Dynein heavy chain</fullName>
    </recommendedName>
</protein>
<evidence type="ECO:0000256" key="8">
    <source>
        <dbReference type="ARBA" id="ARBA00023054"/>
    </source>
</evidence>
<reference evidence="18" key="1">
    <citation type="submission" date="2021-02" db="EMBL/GenBank/DDBJ databases">
        <authorList>
            <person name="Nowell W R."/>
        </authorList>
    </citation>
    <scope>NUCLEOTIDE SEQUENCE</scope>
</reference>
<evidence type="ECO:0000313" key="19">
    <source>
        <dbReference type="Proteomes" id="UP000663873"/>
    </source>
</evidence>
<keyword evidence="14" id="KW-1133">Transmembrane helix</keyword>
<dbReference type="AlphaFoldDB" id="A0A820A0B1"/>
<keyword evidence="6" id="KW-0067">ATP-binding</keyword>
<feature type="domain" description="Dynein heavy chain ATP-binding dynein motor region" evidence="17">
    <location>
        <begin position="615"/>
        <end position="835"/>
    </location>
</feature>
<accession>A0A820A0B1</accession>
<dbReference type="GO" id="GO:0045505">
    <property type="term" value="F:dynein intermediate chain binding"/>
    <property type="evidence" value="ECO:0007669"/>
    <property type="project" value="InterPro"/>
</dbReference>
<evidence type="ECO:0000256" key="3">
    <source>
        <dbReference type="ARBA" id="ARBA00022490"/>
    </source>
</evidence>
<keyword evidence="14" id="KW-0812">Transmembrane</keyword>
<sequence>AEYEIRSIQLSKSYGVTEWKDDLKKFMLHAGLRNIATVFLFSDTQIKSESFLEDLNNILNSGDVPNIYQIDELEQIFTAMKPVVSEAALPPTKTNLYSAYTKRVRQNLHSVVCMSPIGEIFRARLRQFPALVKRSPIQYQISTSSCCTIDWYSEWPKDALEAVAETYLNNMPTLDADDSVVNGLVKLCQEIHQSVAIMTQRYRDEMSRYNYVTPTSYLELLNIFSKIFGKKKDELVLAKKRTKTGLDKLLSTEKDVSKLRIELNEMLPLLDQAVRETNETMAKIAEDTTNTEEIKTKVAAEEEQVLKKVQETRAIASEASDRLAEALPALEAALQSLEVLSKNDINEVRSLQRPPQGVKLTIEAVCILKQVEPLKVPIPSKPGKKEDDYWEPGRGLLSDAGRFLQSLREFDKENIPELVIQKLQKHIDSPDFDPIKIEKNSKACKSLCMWCRAMYTFYMINKEVAPRKEALANAEAELAIVKEVLATKKRELKKLEEGLRTLQVKYEDAIRKKNEYETKVDECNQRIVRAERLTTGLGDEKIRWQENVSMLDHSLENVIGDVLVSSGFVAYLGPFTTEYRDNMVKEWITKLKAYQVPHSENPELVRVLGDAVKIRSWQLAGLPKDNLSVQNGVIVQYSNRWSLFIDPQGQANKWIKNMEKNTGLDVMKLSDRDYLRTLENSIRFGKPCLLENVGIDMDPALEPVLLRQTYRQSGSTVIKLGDAIIPYHDDFRFYITTKLPNPHYSPEISVKVTLVNFTLSPSGLEDQMLARVVAEERPDLEEMKNTLIISNATMRNELKALEDTILEKLSTSENPVDDIELIAALEASKAKSTEIKIKMQAAEQTEKDIDLTRAEYVPVAINTQILFFCVSDLANIDPMYQYSLEWFTNIFLTSIQSAPRADVLEKRIKNINEYFTFSLYCNVCRSLFEKHKLLFAFLLTVRILMNQKKMHMINKKNLFYVKVNIIHVNILLWLIIGLMFKLKVYEEQQNK</sequence>
<evidence type="ECO:0008006" key="20">
    <source>
        <dbReference type="Google" id="ProtNLM"/>
    </source>
</evidence>
<comment type="similarity">
    <text evidence="2">Belongs to the dynein heavy chain family.</text>
</comment>
<dbReference type="GO" id="GO:0007018">
    <property type="term" value="P:microtubule-based movement"/>
    <property type="evidence" value="ECO:0007669"/>
    <property type="project" value="InterPro"/>
</dbReference>
<keyword evidence="9" id="KW-0969">Cilium</keyword>
<evidence type="ECO:0000256" key="12">
    <source>
        <dbReference type="ARBA" id="ARBA00023273"/>
    </source>
</evidence>
<dbReference type="Gene3D" id="3.40.50.300">
    <property type="entry name" value="P-loop containing nucleotide triphosphate hydrolases"/>
    <property type="match status" value="2"/>
</dbReference>
<keyword evidence="7" id="KW-0243">Dynein</keyword>
<organism evidence="18 19">
    <name type="scientific">Rotaria socialis</name>
    <dbReference type="NCBI Taxonomy" id="392032"/>
    <lineage>
        <taxon>Eukaryota</taxon>
        <taxon>Metazoa</taxon>
        <taxon>Spiralia</taxon>
        <taxon>Gnathifera</taxon>
        <taxon>Rotifera</taxon>
        <taxon>Eurotatoria</taxon>
        <taxon>Bdelloidea</taxon>
        <taxon>Philodinida</taxon>
        <taxon>Philodinidae</taxon>
        <taxon>Rotaria</taxon>
    </lineage>
</organism>
<dbReference type="FunFam" id="3.40.50.300:FF:000223">
    <property type="entry name" value="Dynein heavy chain 3, axonemal"/>
    <property type="match status" value="1"/>
</dbReference>
<keyword evidence="19" id="KW-1185">Reference proteome</keyword>
<dbReference type="Gene3D" id="1.20.920.20">
    <property type="match status" value="1"/>
</dbReference>
<comment type="subcellular location">
    <subcellularLocation>
        <location evidence="1">Cytoplasm</location>
        <location evidence="1">Cytoskeleton</location>
        <location evidence="1">Cilium axoneme</location>
    </subcellularLocation>
</comment>
<keyword evidence="12" id="KW-0966">Cell projection</keyword>
<comment type="caution">
    <text evidence="18">The sequence shown here is derived from an EMBL/GenBank/DDBJ whole genome shotgun (WGS) entry which is preliminary data.</text>
</comment>
<dbReference type="GO" id="GO:0005524">
    <property type="term" value="F:ATP binding"/>
    <property type="evidence" value="ECO:0007669"/>
    <property type="project" value="UniProtKB-KW"/>
</dbReference>
<keyword evidence="3" id="KW-0963">Cytoplasm</keyword>
<evidence type="ECO:0000256" key="4">
    <source>
        <dbReference type="ARBA" id="ARBA00022701"/>
    </source>
</evidence>
<dbReference type="PANTHER" id="PTHR22878:SF73">
    <property type="entry name" value="DYNEIN AXONEMAL HEAVY CHAIN 1"/>
    <property type="match status" value="1"/>
</dbReference>
<dbReference type="FunFam" id="3.40.50.300:FF:002141">
    <property type="entry name" value="Dynein heavy chain"/>
    <property type="match status" value="1"/>
</dbReference>
<dbReference type="InterPro" id="IPR027417">
    <property type="entry name" value="P-loop_NTPase"/>
</dbReference>
<dbReference type="Pfam" id="PF12780">
    <property type="entry name" value="AAA_8"/>
    <property type="match status" value="1"/>
</dbReference>
<evidence type="ECO:0000256" key="1">
    <source>
        <dbReference type="ARBA" id="ARBA00004430"/>
    </source>
</evidence>
<keyword evidence="4" id="KW-0493">Microtubule</keyword>
<dbReference type="EMBL" id="CAJOBP010000383">
    <property type="protein sequence ID" value="CAF4170816.1"/>
    <property type="molecule type" value="Genomic_DNA"/>
</dbReference>
<evidence type="ECO:0000256" key="10">
    <source>
        <dbReference type="ARBA" id="ARBA00023175"/>
    </source>
</evidence>
<dbReference type="GO" id="GO:0005874">
    <property type="term" value="C:microtubule"/>
    <property type="evidence" value="ECO:0007669"/>
    <property type="project" value="UniProtKB-KW"/>
</dbReference>
<keyword evidence="5" id="KW-0547">Nucleotide-binding</keyword>
<evidence type="ECO:0000256" key="9">
    <source>
        <dbReference type="ARBA" id="ARBA00023069"/>
    </source>
</evidence>
<evidence type="ECO:0000256" key="7">
    <source>
        <dbReference type="ARBA" id="ARBA00023017"/>
    </source>
</evidence>
<feature type="domain" description="Dynein heavy chain coiled coil stalk" evidence="15">
    <location>
        <begin position="241"/>
        <end position="588"/>
    </location>
</feature>
<evidence type="ECO:0000256" key="2">
    <source>
        <dbReference type="ARBA" id="ARBA00008887"/>
    </source>
</evidence>
<proteinExistence type="inferred from homology"/>
<gene>
    <name evidence="18" type="ORF">UJA718_LOCUS4686</name>
</gene>
<name>A0A820A0B1_9BILA</name>
<dbReference type="InterPro" id="IPR026983">
    <property type="entry name" value="DHC"/>
</dbReference>
<feature type="transmembrane region" description="Helical" evidence="14">
    <location>
        <begin position="957"/>
        <end position="980"/>
    </location>
</feature>
<dbReference type="GO" id="GO:0051959">
    <property type="term" value="F:dynein light intermediate chain binding"/>
    <property type="evidence" value="ECO:0007669"/>
    <property type="project" value="InterPro"/>
</dbReference>
<evidence type="ECO:0000256" key="11">
    <source>
        <dbReference type="ARBA" id="ARBA00023212"/>
    </source>
</evidence>
<dbReference type="GO" id="GO:0030286">
    <property type="term" value="C:dynein complex"/>
    <property type="evidence" value="ECO:0007669"/>
    <property type="project" value="UniProtKB-KW"/>
</dbReference>
<dbReference type="Gene3D" id="6.10.140.1060">
    <property type="match status" value="1"/>
</dbReference>
<evidence type="ECO:0000256" key="14">
    <source>
        <dbReference type="SAM" id="Phobius"/>
    </source>
</evidence>
<dbReference type="InterPro" id="IPR035706">
    <property type="entry name" value="AAA_9"/>
</dbReference>
<dbReference type="FunFam" id="1.20.920.20:FF:000006">
    <property type="entry name" value="Dynein, axonemal, heavy chain 6"/>
    <property type="match status" value="1"/>
</dbReference>
<dbReference type="FunFam" id="1.10.8.1220:FF:000001">
    <property type="entry name" value="Dynein axonemal heavy chain 5"/>
    <property type="match status" value="1"/>
</dbReference>
<dbReference type="Pfam" id="PF12777">
    <property type="entry name" value="MT"/>
    <property type="match status" value="1"/>
</dbReference>
<evidence type="ECO:0000256" key="6">
    <source>
        <dbReference type="ARBA" id="ARBA00022840"/>
    </source>
</evidence>
<dbReference type="Proteomes" id="UP000663873">
    <property type="component" value="Unassembled WGS sequence"/>
</dbReference>
<keyword evidence="10" id="KW-0505">Motor protein</keyword>